<dbReference type="Pfam" id="PF18337">
    <property type="entry name" value="Tudor_RapA"/>
    <property type="match status" value="1"/>
</dbReference>
<dbReference type="SMART" id="SM00490">
    <property type="entry name" value="HELICc"/>
    <property type="match status" value="1"/>
</dbReference>
<evidence type="ECO:0000256" key="7">
    <source>
        <dbReference type="ARBA" id="ARBA00023159"/>
    </source>
</evidence>
<dbReference type="PANTHER" id="PTHR45766:SF6">
    <property type="entry name" value="SWI_SNF-RELATED MATRIX-ASSOCIATED ACTIN-DEPENDENT REGULATOR OF CHROMATIN SUBFAMILY A-LIKE PROTEIN 1"/>
    <property type="match status" value="1"/>
</dbReference>
<dbReference type="NCBIfam" id="NF003426">
    <property type="entry name" value="PRK04914.1"/>
    <property type="match status" value="1"/>
</dbReference>
<keyword evidence="8 9" id="KW-0804">Transcription</keyword>
<keyword evidence="3 9" id="KW-0347">Helicase</keyword>
<dbReference type="InterPro" id="IPR038718">
    <property type="entry name" value="SNF2-like_sf"/>
</dbReference>
<dbReference type="Pfam" id="PF00176">
    <property type="entry name" value="SNF2-rel_dom"/>
    <property type="match status" value="1"/>
</dbReference>
<evidence type="ECO:0000313" key="14">
    <source>
        <dbReference type="Proteomes" id="UP000192408"/>
    </source>
</evidence>
<dbReference type="PROSITE" id="PS51192">
    <property type="entry name" value="HELICASE_ATP_BIND_1"/>
    <property type="match status" value="1"/>
</dbReference>
<dbReference type="CDD" id="cd18793">
    <property type="entry name" value="SF2_C_SNF"/>
    <property type="match status" value="1"/>
</dbReference>
<dbReference type="Gene3D" id="2.30.30.140">
    <property type="match status" value="1"/>
</dbReference>
<gene>
    <name evidence="9" type="primary">rapA</name>
    <name evidence="13" type="ORF">SAMN05660772_01511</name>
</gene>
<evidence type="ECO:0000259" key="12">
    <source>
        <dbReference type="PROSITE" id="PS51194"/>
    </source>
</evidence>
<dbReference type="GO" id="GO:0005524">
    <property type="term" value="F:ATP binding"/>
    <property type="evidence" value="ECO:0007669"/>
    <property type="project" value="UniProtKB-UniRule"/>
</dbReference>
<dbReference type="InterPro" id="IPR057342">
    <property type="entry name" value="DEXDc_RapA"/>
</dbReference>
<dbReference type="GO" id="GO:0003677">
    <property type="term" value="F:DNA binding"/>
    <property type="evidence" value="ECO:0007669"/>
    <property type="project" value="UniProtKB-KW"/>
</dbReference>
<keyword evidence="7 9" id="KW-0010">Activator</keyword>
<keyword evidence="6 9" id="KW-0238">DNA-binding</keyword>
<evidence type="ECO:0000256" key="6">
    <source>
        <dbReference type="ARBA" id="ARBA00023125"/>
    </source>
</evidence>
<dbReference type="STRING" id="1122938.SAMN05660772_01511"/>
<dbReference type="Gene3D" id="3.30.360.80">
    <property type="match status" value="1"/>
</dbReference>
<evidence type="ECO:0000256" key="2">
    <source>
        <dbReference type="ARBA" id="ARBA00022801"/>
    </source>
</evidence>
<feature type="coiled-coil region" evidence="10">
    <location>
        <begin position="906"/>
        <end position="937"/>
    </location>
</feature>
<evidence type="ECO:0000313" key="13">
    <source>
        <dbReference type="EMBL" id="SMB90419.1"/>
    </source>
</evidence>
<dbReference type="SMART" id="SM00487">
    <property type="entry name" value="DEXDc"/>
    <property type="match status" value="1"/>
</dbReference>
<evidence type="ECO:0000256" key="4">
    <source>
        <dbReference type="ARBA" id="ARBA00022840"/>
    </source>
</evidence>
<evidence type="ECO:0000256" key="3">
    <source>
        <dbReference type="ARBA" id="ARBA00022806"/>
    </source>
</evidence>
<evidence type="ECO:0000259" key="11">
    <source>
        <dbReference type="PROSITE" id="PS51192"/>
    </source>
</evidence>
<dbReference type="InterPro" id="IPR022737">
    <property type="entry name" value="RapA_C"/>
</dbReference>
<dbReference type="InterPro" id="IPR040765">
    <property type="entry name" value="Tudor_1_RapA"/>
</dbReference>
<evidence type="ECO:0000256" key="8">
    <source>
        <dbReference type="ARBA" id="ARBA00023163"/>
    </source>
</evidence>
<dbReference type="Gene3D" id="2.30.30.930">
    <property type="match status" value="1"/>
</dbReference>
<dbReference type="InterPro" id="IPR000330">
    <property type="entry name" value="SNF2_N"/>
</dbReference>
<dbReference type="Gene3D" id="6.10.140.1500">
    <property type="match status" value="1"/>
</dbReference>
<dbReference type="SUPFAM" id="SSF52540">
    <property type="entry name" value="P-loop containing nucleoside triphosphate hydrolases"/>
    <property type="match status" value="2"/>
</dbReference>
<dbReference type="Gene3D" id="3.40.50.10810">
    <property type="entry name" value="Tandem AAA-ATPase domain"/>
    <property type="match status" value="1"/>
</dbReference>
<organism evidence="13 14">
    <name type="scientific">Pasteurella testudinis DSM 23072</name>
    <dbReference type="NCBI Taxonomy" id="1122938"/>
    <lineage>
        <taxon>Bacteria</taxon>
        <taxon>Pseudomonadati</taxon>
        <taxon>Pseudomonadota</taxon>
        <taxon>Gammaproteobacteria</taxon>
        <taxon>Pasteurellales</taxon>
        <taxon>Pasteurellaceae</taxon>
        <taxon>Pasteurella</taxon>
    </lineage>
</organism>
<dbReference type="GO" id="GO:0016817">
    <property type="term" value="F:hydrolase activity, acting on acid anhydrides"/>
    <property type="evidence" value="ECO:0007669"/>
    <property type="project" value="InterPro"/>
</dbReference>
<comment type="function">
    <text evidence="9">Transcription regulator that activates transcription by stimulating RNA polymerase (RNAP) recycling in case of stress conditions such as supercoiled DNA or high salt concentrations. Probably acts by releasing the RNAP, when it is trapped or immobilized on tightly supercoiled DNA. Does not activate transcription on linear DNA. Probably not involved in DNA repair.</text>
</comment>
<dbReference type="Proteomes" id="UP000192408">
    <property type="component" value="Unassembled WGS sequence"/>
</dbReference>
<feature type="binding site" evidence="9">
    <location>
        <begin position="177"/>
        <end position="184"/>
    </location>
    <ligand>
        <name>ATP</name>
        <dbReference type="ChEBI" id="CHEBI:30616"/>
    </ligand>
</feature>
<keyword evidence="4 9" id="KW-0067">ATP-binding</keyword>
<dbReference type="GO" id="GO:0006355">
    <property type="term" value="P:regulation of DNA-templated transcription"/>
    <property type="evidence" value="ECO:0007669"/>
    <property type="project" value="UniProtKB-UniRule"/>
</dbReference>
<dbReference type="EC" id="3.6.4.-" evidence="9"/>
<dbReference type="RefSeq" id="WP_084258133.1">
    <property type="nucleotide sequence ID" value="NZ_FWWV01000069.1"/>
</dbReference>
<sequence length="978" mass="110521">MTVFAIGQRWISESENGLGLGIVVALERRTVTLLFPAADEQQAYALESAPLTRVLFGAGDVVKSHDGWQLQVTEVQERQGLIVYLGERIDSGESAVLREMELDHNISFSKPQDRLFAAQIDRNEHFNLRYQALKHQQAQFQSPLRGLRGIRAGLIPHQLHIATEVGHRIAPRVLLVDEVGLGKTIEAGMILQQQLFSGKVERALILVPETLQHQWLVEMLRRFNLNFSLFDEERSQDFDRQNSESVVETESENPFDSEALVICSLDWLVRQPQRAAQLCQSDWDMLIVDEAHHLQWSENAPSAEYQLVAQLAGQIPAVLLLTATPEQLGQESHFARLKLLDPERFYDYAAFVKEQQQYQPVADAVNTLLNDNALSAVEQNSIAELLSEQDVEPLFKIINSQRSSAEQQTAARQELIDNLIDRHGTSRVLFRNTRQAVKGFPNRTLHQIKLELPKQYQNALKVWHMLGEEVADDVLFYPEMLFQKLNPSAAWWDFDPRIEWLITFLKNHRDEKILLICQHANTAMQLEQVLREKEGIRAAVFHEKMSIVERDKAAAYFAQDEDGAQILLSSTIGSEGRNFQFASNLVLFNLPTNPDLLEQCIGRLDRIGQQHDIQIYVPFFADSSQQLLAQWYHDGLNAFEETCPMAAAIFAQQKVRLQAFLAETADSNNSDDFAQFVQSTRQQREQLKHELEQGRDRLLELNSNGGESAQQLAAAIANDDAGTDLIQFSLNLFDIIGLEQEDLGEKSIVIHPTGHMLVPDFPGLKEDGSTVTFDRQLALAREELEFLTWDHPMIRNGIDLITSGDIGKSAVSLLINKALPAGTLLLELIYVVEVQAPPALQLTRFLPPTPIRLLLDSKGNDLSDKVAVSALQKQLKPIGKNMANKVVKMTRSAVEHGLQQGEKLIAAKAQQLIDEAKRNAEQQLNSEYQRLTALQAVNKNIRQDEVTALEQLQQQALQQLQQANWRLDCLRVIVSNKE</sequence>
<dbReference type="GO" id="GO:0004386">
    <property type="term" value="F:helicase activity"/>
    <property type="evidence" value="ECO:0007669"/>
    <property type="project" value="UniProtKB-UniRule"/>
</dbReference>
<dbReference type="AlphaFoldDB" id="A0A1W1VAH5"/>
<dbReference type="PROSITE" id="PS51194">
    <property type="entry name" value="HELICASE_CTER"/>
    <property type="match status" value="1"/>
</dbReference>
<comment type="similarity">
    <text evidence="9">Belongs to the SNF2/RAD54 helicase family. RapA subfamily.</text>
</comment>
<dbReference type="Pfam" id="PF00271">
    <property type="entry name" value="Helicase_C"/>
    <property type="match status" value="1"/>
</dbReference>
<dbReference type="Gene3D" id="6.10.140.2230">
    <property type="match status" value="1"/>
</dbReference>
<keyword evidence="2 9" id="KW-0378">Hydrolase</keyword>
<dbReference type="PANTHER" id="PTHR45766">
    <property type="entry name" value="DNA ANNEALING HELICASE AND ENDONUCLEASE ZRANB3 FAMILY MEMBER"/>
    <property type="match status" value="1"/>
</dbReference>
<evidence type="ECO:0000256" key="10">
    <source>
        <dbReference type="SAM" id="Coils"/>
    </source>
</evidence>
<dbReference type="Pfam" id="PF18339">
    <property type="entry name" value="Tudor_1_RapA"/>
    <property type="match status" value="1"/>
</dbReference>
<keyword evidence="10" id="KW-0175">Coiled coil</keyword>
<dbReference type="EMBL" id="FWWV01000069">
    <property type="protein sequence ID" value="SMB90419.1"/>
    <property type="molecule type" value="Genomic_DNA"/>
</dbReference>
<feature type="short sequence motif" description="DEAH box" evidence="9">
    <location>
        <begin position="289"/>
        <end position="292"/>
    </location>
</feature>
<keyword evidence="14" id="KW-1185">Reference proteome</keyword>
<feature type="domain" description="Helicase C-terminal" evidence="12">
    <location>
        <begin position="497"/>
        <end position="651"/>
    </location>
</feature>
<dbReference type="Gene3D" id="3.40.50.300">
    <property type="entry name" value="P-loop containing nucleotide triphosphate hydrolases"/>
    <property type="match status" value="1"/>
</dbReference>
<dbReference type="InterPro" id="IPR040766">
    <property type="entry name" value="Tudor_2_RapA"/>
</dbReference>
<evidence type="ECO:0000256" key="5">
    <source>
        <dbReference type="ARBA" id="ARBA00023015"/>
    </source>
</evidence>
<accession>A0A1W1VAH5</accession>
<dbReference type="Pfam" id="PF12137">
    <property type="entry name" value="RapA_C"/>
    <property type="match status" value="1"/>
</dbReference>
<evidence type="ECO:0000256" key="9">
    <source>
        <dbReference type="HAMAP-Rule" id="MF_01821"/>
    </source>
</evidence>
<proteinExistence type="inferred from homology"/>
<dbReference type="HAMAP" id="MF_01821">
    <property type="entry name" value="Helicase_RapA"/>
    <property type="match status" value="1"/>
</dbReference>
<reference evidence="14" key="1">
    <citation type="submission" date="2017-04" db="EMBL/GenBank/DDBJ databases">
        <authorList>
            <person name="Varghese N."/>
            <person name="Submissions S."/>
        </authorList>
    </citation>
    <scope>NUCLEOTIDE SEQUENCE [LARGE SCALE GENOMIC DNA]</scope>
    <source>
        <strain evidence="14">DSM 23072</strain>
    </source>
</reference>
<dbReference type="CDD" id="cd18011">
    <property type="entry name" value="DEXDc_RapA"/>
    <property type="match status" value="1"/>
</dbReference>
<keyword evidence="1 9" id="KW-0547">Nucleotide-binding</keyword>
<feature type="domain" description="Helicase ATP-binding" evidence="11">
    <location>
        <begin position="164"/>
        <end position="343"/>
    </location>
</feature>
<dbReference type="InterPro" id="IPR023949">
    <property type="entry name" value="Helicase_RapA"/>
</dbReference>
<dbReference type="InterPro" id="IPR049730">
    <property type="entry name" value="SNF2/RAD54-like_C"/>
</dbReference>
<feature type="coiled-coil region" evidence="10">
    <location>
        <begin position="677"/>
        <end position="704"/>
    </location>
</feature>
<keyword evidence="5 9" id="KW-0805">Transcription regulation</keyword>
<name>A0A1W1VAH5_9PAST</name>
<dbReference type="InterPro" id="IPR001650">
    <property type="entry name" value="Helicase_C-like"/>
</dbReference>
<comment type="subunit">
    <text evidence="9">Interacts with the RNAP. Has a higher affinity for the core RNAP than for the holoenzyme. Its ATPase activity is stimulated by binding to RNAP.</text>
</comment>
<dbReference type="InterPro" id="IPR027417">
    <property type="entry name" value="P-loop_NTPase"/>
</dbReference>
<evidence type="ECO:0000256" key="1">
    <source>
        <dbReference type="ARBA" id="ARBA00022741"/>
    </source>
</evidence>
<dbReference type="InterPro" id="IPR014001">
    <property type="entry name" value="Helicase_ATP-bd"/>
</dbReference>
<protein>
    <recommendedName>
        <fullName evidence="9">RNA polymerase-associated protein RapA</fullName>
        <ecNumber evidence="9">3.6.4.-</ecNumber>
    </recommendedName>
    <alternativeName>
        <fullName evidence="9">ATP-dependent helicase HepA</fullName>
    </alternativeName>
</protein>